<accession>A0AAW0MTT0</accession>
<dbReference type="EMBL" id="JBBPFD010000020">
    <property type="protein sequence ID" value="KAK7883996.1"/>
    <property type="molecule type" value="Genomic_DNA"/>
</dbReference>
<dbReference type="GO" id="GO:0097546">
    <property type="term" value="C:ciliary base"/>
    <property type="evidence" value="ECO:0007669"/>
    <property type="project" value="TreeGrafter"/>
</dbReference>
<organism evidence="1 2">
    <name type="scientific">Mugilogobius chulae</name>
    <name type="common">yellowstripe goby</name>
    <dbReference type="NCBI Taxonomy" id="88201"/>
    <lineage>
        <taxon>Eukaryota</taxon>
        <taxon>Metazoa</taxon>
        <taxon>Chordata</taxon>
        <taxon>Craniata</taxon>
        <taxon>Vertebrata</taxon>
        <taxon>Euteleostomi</taxon>
        <taxon>Actinopterygii</taxon>
        <taxon>Neopterygii</taxon>
        <taxon>Teleostei</taxon>
        <taxon>Neoteleostei</taxon>
        <taxon>Acanthomorphata</taxon>
        <taxon>Gobiaria</taxon>
        <taxon>Gobiiformes</taxon>
        <taxon>Gobioidei</taxon>
        <taxon>Gobiidae</taxon>
        <taxon>Gobionellinae</taxon>
        <taxon>Mugilogobius</taxon>
    </lineage>
</organism>
<evidence type="ECO:0000313" key="1">
    <source>
        <dbReference type="EMBL" id="KAK7883996.1"/>
    </source>
</evidence>
<dbReference type="GO" id="GO:1904491">
    <property type="term" value="P:protein localization to ciliary transition zone"/>
    <property type="evidence" value="ECO:0007669"/>
    <property type="project" value="TreeGrafter"/>
</dbReference>
<dbReference type="AlphaFoldDB" id="A0AAW0MTT0"/>
<dbReference type="Proteomes" id="UP001460270">
    <property type="component" value="Unassembled WGS sequence"/>
</dbReference>
<dbReference type="GO" id="GO:0035869">
    <property type="term" value="C:ciliary transition zone"/>
    <property type="evidence" value="ECO:0007669"/>
    <property type="project" value="TreeGrafter"/>
</dbReference>
<proteinExistence type="predicted"/>
<evidence type="ECO:0008006" key="3">
    <source>
        <dbReference type="Google" id="ProtNLM"/>
    </source>
</evidence>
<name>A0AAW0MTT0_9GOBI</name>
<dbReference type="GO" id="GO:0097730">
    <property type="term" value="C:non-motile cilium"/>
    <property type="evidence" value="ECO:0007669"/>
    <property type="project" value="InterPro"/>
</dbReference>
<protein>
    <recommendedName>
        <fullName evidence="3">Nephronophthisis 4</fullName>
    </recommendedName>
</protein>
<gene>
    <name evidence="1" type="ORF">WMY93_027119</name>
</gene>
<dbReference type="InterPro" id="IPR029775">
    <property type="entry name" value="NPHP4"/>
</dbReference>
<dbReference type="PANTHER" id="PTHR31043:SF3">
    <property type="entry name" value="NEPHROCYSTIN-4"/>
    <property type="match status" value="1"/>
</dbReference>
<dbReference type="PANTHER" id="PTHR31043">
    <property type="entry name" value="NEPHROCYSTIN-4"/>
    <property type="match status" value="1"/>
</dbReference>
<comment type="caution">
    <text evidence="1">The sequence shown here is derived from an EMBL/GenBank/DDBJ whole genome shotgun (WGS) entry which is preliminary data.</text>
</comment>
<keyword evidence="2" id="KW-1185">Reference proteome</keyword>
<dbReference type="GO" id="GO:0036064">
    <property type="term" value="C:ciliary basal body"/>
    <property type="evidence" value="ECO:0007669"/>
    <property type="project" value="TreeGrafter"/>
</dbReference>
<dbReference type="GO" id="GO:0090090">
    <property type="term" value="P:negative regulation of canonical Wnt signaling pathway"/>
    <property type="evidence" value="ECO:0007669"/>
    <property type="project" value="InterPro"/>
</dbReference>
<evidence type="ECO:0000313" key="2">
    <source>
        <dbReference type="Proteomes" id="UP001460270"/>
    </source>
</evidence>
<sequence length="347" mass="38764">MVKTEDTLTAAERWKQAFDRGRVIPPSRHTTLLAGEKHLSESRGFELSLSRVTAPHLPQEAPEGQDVSYQLRASLLDGLQQMFFGQTWKSSPQKLKNGKISFNQLLYFHTTLRIPEVLLVLELVELSQRADSSHQARGRGFTLLRLFGSTATPAASEGSHRLNLHHGSPRSLLQPCLKNTAQYDQVLRPVEGAHLDLTVKSHSALASALHLFPENVLLCGDDEVPGLVDSPSGGALLKPKLLPSLTVTLSDLSLSLRPSVESFENQLLQRVNADCLNTEEVHSDTVNTLKVGQCWFKETFLWRLTQLQVLAQVPLTLSPKMRSSDPYEYMGTHFVLNELYNRITEKQ</sequence>
<reference evidence="2" key="1">
    <citation type="submission" date="2024-04" db="EMBL/GenBank/DDBJ databases">
        <title>Salinicola lusitanus LLJ914,a marine bacterium isolated from the Okinawa Trough.</title>
        <authorList>
            <person name="Li J."/>
        </authorList>
    </citation>
    <scope>NUCLEOTIDE SEQUENCE [LARGE SCALE GENOMIC DNA]</scope>
</reference>